<protein>
    <submittedName>
        <fullName evidence="1">Uncharacterized protein</fullName>
    </submittedName>
</protein>
<comment type="caution">
    <text evidence="1">The sequence shown here is derived from an EMBL/GenBank/DDBJ whole genome shotgun (WGS) entry which is preliminary data.</text>
</comment>
<evidence type="ECO:0000313" key="1">
    <source>
        <dbReference type="EMBL" id="MDP9829474.1"/>
    </source>
</evidence>
<evidence type="ECO:0000313" key="2">
    <source>
        <dbReference type="Proteomes" id="UP001235712"/>
    </source>
</evidence>
<keyword evidence="2" id="KW-1185">Reference proteome</keyword>
<reference evidence="1 2" key="1">
    <citation type="submission" date="2023-07" db="EMBL/GenBank/DDBJ databases">
        <title>Sequencing the genomes of 1000 actinobacteria strains.</title>
        <authorList>
            <person name="Klenk H.-P."/>
        </authorList>
    </citation>
    <scope>NUCLEOTIDE SEQUENCE [LARGE SCALE GENOMIC DNA]</scope>
    <source>
        <strain evidence="1 2">DSM 44388</strain>
    </source>
</reference>
<proteinExistence type="predicted"/>
<dbReference type="Proteomes" id="UP001235712">
    <property type="component" value="Unassembled WGS sequence"/>
</dbReference>
<organism evidence="1 2">
    <name type="scientific">Kineosporia succinea</name>
    <dbReference type="NCBI Taxonomy" id="84632"/>
    <lineage>
        <taxon>Bacteria</taxon>
        <taxon>Bacillati</taxon>
        <taxon>Actinomycetota</taxon>
        <taxon>Actinomycetes</taxon>
        <taxon>Kineosporiales</taxon>
        <taxon>Kineosporiaceae</taxon>
        <taxon>Kineosporia</taxon>
    </lineage>
</organism>
<accession>A0ABT9P9V0</accession>
<dbReference type="RefSeq" id="WP_307247684.1">
    <property type="nucleotide sequence ID" value="NZ_JAUSQZ010000001.1"/>
</dbReference>
<dbReference type="EMBL" id="JAUSQZ010000001">
    <property type="protein sequence ID" value="MDP9829474.1"/>
    <property type="molecule type" value="Genomic_DNA"/>
</dbReference>
<name>A0ABT9P9V0_9ACTN</name>
<sequence>MPRAAGKHSPAPLNLDAVDTADRLYASLADWHETVTDELDLSPYMPTAYVAGKRLQGISTQHAHSAATMAGRISTHLDRACIYEWSGEMVTELCDVVRAALKRYPDEERPLYLPTPCPACDMLSLVRTAPQAFMGRAVISCRTCKETIAEDLYAWHARRVLEEMAEREEDEVPA</sequence>
<gene>
    <name evidence="1" type="ORF">J2S57_005223</name>
</gene>